<dbReference type="RefSeq" id="WP_220204116.1">
    <property type="nucleotide sequence ID" value="NZ_BNJK01000001.1"/>
</dbReference>
<dbReference type="AlphaFoldDB" id="A0A8J3IJ01"/>
<evidence type="ECO:0000313" key="4">
    <source>
        <dbReference type="Proteomes" id="UP000597444"/>
    </source>
</evidence>
<keyword evidence="2" id="KW-0472">Membrane</keyword>
<evidence type="ECO:0000256" key="1">
    <source>
        <dbReference type="SAM" id="MobiDB-lite"/>
    </source>
</evidence>
<sequence length="372" mass="40661">MSTNNNQRSGGGIGSWLRVGFLAVTVLGPAINTILERTKLEREQARAGAAEPDTKAVVVVPDQEATVKPSLSESLLELPYTQSLVRRGEDLAADLRERGNRLSQSVTEHGSKVTHDLIDRSGELTRDLIGRGGQTSQEMLRQSEKAIKQLRKQSEKAAKTMRKQSEKAARRLTKQSQQASEELTRRSEKISQDLLRRSQEFTQELVERNGRAWAILGFGVGLISATAIVYVFIRRRLFGGQEEEADQHILLSPNGYKDLNSETRPADDGLLAATPSSELNGNVVQTTEPISTKHGVVAPEKRETTTGETVPADATLVGVVSTRRYYPVETPLDKLQPQPGVTGSPTDLVYFGSEEEARAQGFSAADEGAKNS</sequence>
<name>A0A8J3IJ01_9CHLR</name>
<feature type="region of interest" description="Disordered" evidence="1">
    <location>
        <begin position="156"/>
        <end position="189"/>
    </location>
</feature>
<keyword evidence="2" id="KW-1133">Transmembrane helix</keyword>
<proteinExistence type="predicted"/>
<dbReference type="Proteomes" id="UP000597444">
    <property type="component" value="Unassembled WGS sequence"/>
</dbReference>
<accession>A0A8J3IJ01</accession>
<dbReference type="Gene3D" id="1.20.120.20">
    <property type="entry name" value="Apolipoprotein"/>
    <property type="match status" value="1"/>
</dbReference>
<reference evidence="3" key="1">
    <citation type="submission" date="2020-10" db="EMBL/GenBank/DDBJ databases">
        <title>Taxonomic study of unclassified bacteria belonging to the class Ktedonobacteria.</title>
        <authorList>
            <person name="Yabe S."/>
            <person name="Wang C.M."/>
            <person name="Zheng Y."/>
            <person name="Sakai Y."/>
            <person name="Cavaletti L."/>
            <person name="Monciardini P."/>
            <person name="Donadio S."/>
        </authorList>
    </citation>
    <scope>NUCLEOTIDE SEQUENCE</scope>
    <source>
        <strain evidence="3">ID150040</strain>
    </source>
</reference>
<keyword evidence="2" id="KW-0812">Transmembrane</keyword>
<gene>
    <name evidence="3" type="ORF">KSF_033760</name>
</gene>
<evidence type="ECO:0000256" key="2">
    <source>
        <dbReference type="SAM" id="Phobius"/>
    </source>
</evidence>
<feature type="compositionally biased region" description="Basic and acidic residues" evidence="1">
    <location>
        <begin position="156"/>
        <end position="169"/>
    </location>
</feature>
<evidence type="ECO:0000313" key="3">
    <source>
        <dbReference type="EMBL" id="GHO93328.1"/>
    </source>
</evidence>
<comment type="caution">
    <text evidence="3">The sequence shown here is derived from an EMBL/GenBank/DDBJ whole genome shotgun (WGS) entry which is preliminary data.</text>
</comment>
<dbReference type="EMBL" id="BNJK01000001">
    <property type="protein sequence ID" value="GHO93328.1"/>
    <property type="molecule type" value="Genomic_DNA"/>
</dbReference>
<organism evidence="3 4">
    <name type="scientific">Reticulibacter mediterranei</name>
    <dbReference type="NCBI Taxonomy" id="2778369"/>
    <lineage>
        <taxon>Bacteria</taxon>
        <taxon>Bacillati</taxon>
        <taxon>Chloroflexota</taxon>
        <taxon>Ktedonobacteria</taxon>
        <taxon>Ktedonobacterales</taxon>
        <taxon>Reticulibacteraceae</taxon>
        <taxon>Reticulibacter</taxon>
    </lineage>
</organism>
<protein>
    <submittedName>
        <fullName evidence="3">Uncharacterized protein</fullName>
    </submittedName>
</protein>
<keyword evidence="4" id="KW-1185">Reference proteome</keyword>
<feature type="transmembrane region" description="Helical" evidence="2">
    <location>
        <begin position="212"/>
        <end position="233"/>
    </location>
</feature>